<protein>
    <submittedName>
        <fullName evidence="3">ATP-dependent DNA helicase PIF1</fullName>
    </submittedName>
</protein>
<reference evidence="3 4" key="1">
    <citation type="journal article" date="2011" name="PLoS Genet.">
        <title>Genome sequencing and comparative transcriptomics of the model entomopathogenic fungi Metarhizium anisopliae and M. acridum.</title>
        <authorList>
            <person name="Gao Q."/>
            <person name="Jin K."/>
            <person name="Ying S.H."/>
            <person name="Zhang Y."/>
            <person name="Xiao G."/>
            <person name="Shang Y."/>
            <person name="Duan Z."/>
            <person name="Hu X."/>
            <person name="Xie X.Q."/>
            <person name="Zhou G."/>
            <person name="Peng G."/>
            <person name="Luo Z."/>
            <person name="Huang W."/>
            <person name="Wang B."/>
            <person name="Fang W."/>
            <person name="Wang S."/>
            <person name="Zhong Y."/>
            <person name="Ma L.J."/>
            <person name="St Leger R.J."/>
            <person name="Zhao G.P."/>
            <person name="Pei Y."/>
            <person name="Feng M.G."/>
            <person name="Xia Y."/>
            <person name="Wang C."/>
        </authorList>
    </citation>
    <scope>NUCLEOTIDE SEQUENCE [LARGE SCALE GENOMIC DNA]</scope>
    <source>
        <strain evidence="4">ARSEF 23 / ATCC MYA-3075</strain>
    </source>
</reference>
<keyword evidence="3" id="KW-0547">Nucleotide-binding</keyword>
<keyword evidence="3" id="KW-0378">Hydrolase</keyword>
<dbReference type="PANTHER" id="PTHR45527:SF1">
    <property type="entry name" value="FATTY ACID SYNTHASE"/>
    <property type="match status" value="1"/>
</dbReference>
<keyword evidence="3" id="KW-0067">ATP-binding</keyword>
<keyword evidence="4" id="KW-1185">Reference proteome</keyword>
<name>A0A0B2XHH3_METRA</name>
<dbReference type="AlphaFoldDB" id="A0A0B2XHH3"/>
<dbReference type="Proteomes" id="UP000002498">
    <property type="component" value="Unassembled WGS sequence"/>
</dbReference>
<dbReference type="GO" id="GO:0031177">
    <property type="term" value="F:phosphopantetheine binding"/>
    <property type="evidence" value="ECO:0007669"/>
    <property type="project" value="TreeGrafter"/>
</dbReference>
<evidence type="ECO:0000256" key="1">
    <source>
        <dbReference type="ARBA" id="ARBA00022450"/>
    </source>
</evidence>
<dbReference type="GO" id="GO:0043041">
    <property type="term" value="P:amino acid activation for nonribosomal peptide biosynthetic process"/>
    <property type="evidence" value="ECO:0007669"/>
    <property type="project" value="TreeGrafter"/>
</dbReference>
<dbReference type="GO" id="GO:0005737">
    <property type="term" value="C:cytoplasm"/>
    <property type="evidence" value="ECO:0007669"/>
    <property type="project" value="TreeGrafter"/>
</dbReference>
<dbReference type="GeneID" id="23632624"/>
<keyword evidence="2" id="KW-0597">Phosphoprotein</keyword>
<evidence type="ECO:0000313" key="3">
    <source>
        <dbReference type="EMBL" id="KHO11361.1"/>
    </source>
</evidence>
<organism evidence="3 4">
    <name type="scientific">Metarhizium robertsii (strain ARSEF 23 / ATCC MYA-3075)</name>
    <name type="common">Metarhizium anisopliae (strain ARSEF 23)</name>
    <dbReference type="NCBI Taxonomy" id="655844"/>
    <lineage>
        <taxon>Eukaryota</taxon>
        <taxon>Fungi</taxon>
        <taxon>Dikarya</taxon>
        <taxon>Ascomycota</taxon>
        <taxon>Pezizomycotina</taxon>
        <taxon>Sordariomycetes</taxon>
        <taxon>Hypocreomycetidae</taxon>
        <taxon>Hypocreales</taxon>
        <taxon>Clavicipitaceae</taxon>
        <taxon>Metarhizium</taxon>
    </lineage>
</organism>
<dbReference type="EMBL" id="ADNJ02000004">
    <property type="protein sequence ID" value="KHO11361.1"/>
    <property type="molecule type" value="Genomic_DNA"/>
</dbReference>
<reference evidence="3 4" key="2">
    <citation type="journal article" date="2014" name="Proc. Natl. Acad. Sci. U.S.A.">
        <title>Trajectory and genomic determinants of fungal-pathogen speciation and host adaptation.</title>
        <authorList>
            <person name="Hu X."/>
            <person name="Xiao G."/>
            <person name="Zheng P."/>
            <person name="Shang Y."/>
            <person name="Su Y."/>
            <person name="Zhang X."/>
            <person name="Liu X."/>
            <person name="Zhan S."/>
            <person name="St Leger R.J."/>
            <person name="Wang C."/>
        </authorList>
    </citation>
    <scope>GENOME REANNOTATION</scope>
    <source>
        <strain evidence="4">ARSEF 23 / ATCC MYA-3075</strain>
    </source>
</reference>
<dbReference type="PANTHER" id="PTHR45527">
    <property type="entry name" value="NONRIBOSOMAL PEPTIDE SYNTHETASE"/>
    <property type="match status" value="1"/>
</dbReference>
<dbReference type="RefSeq" id="XP_011411444.1">
    <property type="nucleotide sequence ID" value="XM_011413142.1"/>
</dbReference>
<dbReference type="GO" id="GO:0044550">
    <property type="term" value="P:secondary metabolite biosynthetic process"/>
    <property type="evidence" value="ECO:0007669"/>
    <property type="project" value="TreeGrafter"/>
</dbReference>
<dbReference type="SUPFAM" id="SSF56801">
    <property type="entry name" value="Acetyl-CoA synthetase-like"/>
    <property type="match status" value="1"/>
</dbReference>
<comment type="caution">
    <text evidence="3">The sequence shown here is derived from an EMBL/GenBank/DDBJ whole genome shotgun (WGS) entry which is preliminary data.</text>
</comment>
<dbReference type="OrthoDB" id="4761204at2759"/>
<proteinExistence type="predicted"/>
<keyword evidence="3" id="KW-0347">Helicase</keyword>
<keyword evidence="1" id="KW-0596">Phosphopantetheine</keyword>
<evidence type="ECO:0000313" key="4">
    <source>
        <dbReference type="Proteomes" id="UP000002498"/>
    </source>
</evidence>
<dbReference type="GO" id="GO:0004386">
    <property type="term" value="F:helicase activity"/>
    <property type="evidence" value="ECO:0007669"/>
    <property type="project" value="UniProtKB-KW"/>
</dbReference>
<dbReference type="InterPro" id="IPR042099">
    <property type="entry name" value="ANL_N_sf"/>
</dbReference>
<dbReference type="HOGENOM" id="CLU_2498335_0_0_1"/>
<sequence length="86" mass="9597">MREHVTMVTDPNNIGDPFASRAWGVDPEDYSRLAPVGCKGELLLSGPTLACRYLNDDEVANQHSSVEVHSRGHYLAKVDFMPREIL</sequence>
<gene>
    <name evidence="3" type="ORF">MAA_11176</name>
</gene>
<accession>A0A0B2XHH3</accession>
<dbReference type="KEGG" id="maj:MAA_11176"/>
<evidence type="ECO:0000256" key="2">
    <source>
        <dbReference type="ARBA" id="ARBA00022553"/>
    </source>
</evidence>
<dbReference type="Gene3D" id="3.40.50.12780">
    <property type="entry name" value="N-terminal domain of ligase-like"/>
    <property type="match status" value="1"/>
</dbReference>